<name>A0A5J5IXP1_9MICO</name>
<dbReference type="Gene3D" id="1.10.10.10">
    <property type="entry name" value="Winged helix-like DNA-binding domain superfamily/Winged helix DNA-binding domain"/>
    <property type="match status" value="1"/>
</dbReference>
<feature type="domain" description="RNA polymerase sigma-70 region 2" evidence="5">
    <location>
        <begin position="53"/>
        <end position="122"/>
    </location>
</feature>
<dbReference type="Gene3D" id="1.10.1740.10">
    <property type="match status" value="1"/>
</dbReference>
<comment type="caution">
    <text evidence="7">The sequence shown here is derived from an EMBL/GenBank/DDBJ whole genome shotgun (WGS) entry which is preliminary data.</text>
</comment>
<dbReference type="InterPro" id="IPR007627">
    <property type="entry name" value="RNA_pol_sigma70_r2"/>
</dbReference>
<dbReference type="CDD" id="cd06171">
    <property type="entry name" value="Sigma70_r4"/>
    <property type="match status" value="1"/>
</dbReference>
<evidence type="ECO:0000256" key="4">
    <source>
        <dbReference type="ARBA" id="ARBA00023163"/>
    </source>
</evidence>
<reference evidence="8" key="1">
    <citation type="submission" date="2019-09" db="EMBL/GenBank/DDBJ databases">
        <title>Mumia zhuanghuii sp. nov. isolated from the intestinal contents of plateau pika (Ochotona curzoniae) in the Qinghai-Tibet plateau of China.</title>
        <authorList>
            <person name="Tian Z."/>
        </authorList>
    </citation>
    <scope>NUCLEOTIDE SEQUENCE [LARGE SCALE GENOMIC DNA]</scope>
    <source>
        <strain evidence="8">DSM 25564</strain>
    </source>
</reference>
<dbReference type="NCBIfam" id="TIGR02937">
    <property type="entry name" value="sigma70-ECF"/>
    <property type="match status" value="1"/>
</dbReference>
<dbReference type="PANTHER" id="PTHR43133:SF25">
    <property type="entry name" value="RNA POLYMERASE SIGMA FACTOR RFAY-RELATED"/>
    <property type="match status" value="1"/>
</dbReference>
<dbReference type="AlphaFoldDB" id="A0A5J5IXP1"/>
<gene>
    <name evidence="7" type="ORF">F6B42_03670</name>
</gene>
<evidence type="ECO:0000259" key="5">
    <source>
        <dbReference type="Pfam" id="PF04542"/>
    </source>
</evidence>
<dbReference type="SUPFAM" id="SSF88659">
    <property type="entry name" value="Sigma3 and sigma4 domains of RNA polymerase sigma factors"/>
    <property type="match status" value="1"/>
</dbReference>
<evidence type="ECO:0000256" key="1">
    <source>
        <dbReference type="ARBA" id="ARBA00010641"/>
    </source>
</evidence>
<evidence type="ECO:0000256" key="2">
    <source>
        <dbReference type="ARBA" id="ARBA00023015"/>
    </source>
</evidence>
<dbReference type="Pfam" id="PF08281">
    <property type="entry name" value="Sigma70_r4_2"/>
    <property type="match status" value="1"/>
</dbReference>
<dbReference type="SUPFAM" id="SSF88946">
    <property type="entry name" value="Sigma2 domain of RNA polymerase sigma factors"/>
    <property type="match status" value="1"/>
</dbReference>
<dbReference type="InterPro" id="IPR014284">
    <property type="entry name" value="RNA_pol_sigma-70_dom"/>
</dbReference>
<comment type="similarity">
    <text evidence="1">Belongs to the sigma-70 factor family. ECF subfamily.</text>
</comment>
<dbReference type="EMBL" id="VYRZ01000001">
    <property type="protein sequence ID" value="KAA9089585.1"/>
    <property type="molecule type" value="Genomic_DNA"/>
</dbReference>
<dbReference type="GO" id="GO:0003677">
    <property type="term" value="F:DNA binding"/>
    <property type="evidence" value="ECO:0007669"/>
    <property type="project" value="InterPro"/>
</dbReference>
<organism evidence="7 8">
    <name type="scientific">Microbacterium radiodurans</name>
    <dbReference type="NCBI Taxonomy" id="661398"/>
    <lineage>
        <taxon>Bacteria</taxon>
        <taxon>Bacillati</taxon>
        <taxon>Actinomycetota</taxon>
        <taxon>Actinomycetes</taxon>
        <taxon>Micrococcales</taxon>
        <taxon>Microbacteriaceae</taxon>
        <taxon>Microbacterium</taxon>
    </lineage>
</organism>
<protein>
    <submittedName>
        <fullName evidence="7">Sigma-70 family RNA polymerase sigma factor</fullName>
    </submittedName>
</protein>
<evidence type="ECO:0000259" key="6">
    <source>
        <dbReference type="Pfam" id="PF08281"/>
    </source>
</evidence>
<dbReference type="InterPro" id="IPR013324">
    <property type="entry name" value="RNA_pol_sigma_r3/r4-like"/>
</dbReference>
<keyword evidence="2" id="KW-0805">Transcription regulation</keyword>
<dbReference type="InterPro" id="IPR013249">
    <property type="entry name" value="RNA_pol_sigma70_r4_t2"/>
</dbReference>
<sequence>MFRGRAGCDLRWRGRVHPPRRRWCRQRHRLHGRVALTGAPEVAVTNDERVAQLVKDHAGSLLDYFVRRVPDREDAADLLGETLVVVWRKVRSVPADPIEARMWMFGIARRILSQSWRSRARRHSLTDKLAHHLAHLAPAEEHDHAADVRAAIAELQAVDQEIIRLVYWDGFTLTDVALHLGMNPATVRSRHARARSLLQTLLQAERV</sequence>
<evidence type="ECO:0000256" key="3">
    <source>
        <dbReference type="ARBA" id="ARBA00023082"/>
    </source>
</evidence>
<feature type="domain" description="RNA polymerase sigma factor 70 region 4 type 2" evidence="6">
    <location>
        <begin position="147"/>
        <end position="197"/>
    </location>
</feature>
<evidence type="ECO:0000313" key="7">
    <source>
        <dbReference type="EMBL" id="KAA9089585.1"/>
    </source>
</evidence>
<keyword evidence="3" id="KW-0731">Sigma factor</keyword>
<dbReference type="GO" id="GO:0016987">
    <property type="term" value="F:sigma factor activity"/>
    <property type="evidence" value="ECO:0007669"/>
    <property type="project" value="UniProtKB-KW"/>
</dbReference>
<proteinExistence type="inferred from homology"/>
<evidence type="ECO:0000313" key="8">
    <source>
        <dbReference type="Proteomes" id="UP000327039"/>
    </source>
</evidence>
<dbReference type="Proteomes" id="UP000327039">
    <property type="component" value="Unassembled WGS sequence"/>
</dbReference>
<dbReference type="Pfam" id="PF04542">
    <property type="entry name" value="Sigma70_r2"/>
    <property type="match status" value="1"/>
</dbReference>
<dbReference type="PANTHER" id="PTHR43133">
    <property type="entry name" value="RNA POLYMERASE ECF-TYPE SIGMA FACTO"/>
    <property type="match status" value="1"/>
</dbReference>
<keyword evidence="8" id="KW-1185">Reference proteome</keyword>
<keyword evidence="4" id="KW-0804">Transcription</keyword>
<dbReference type="InterPro" id="IPR039425">
    <property type="entry name" value="RNA_pol_sigma-70-like"/>
</dbReference>
<dbReference type="InterPro" id="IPR013325">
    <property type="entry name" value="RNA_pol_sigma_r2"/>
</dbReference>
<accession>A0A5J5IXP1</accession>
<dbReference type="OrthoDB" id="3747638at2"/>
<dbReference type="GO" id="GO:0006352">
    <property type="term" value="P:DNA-templated transcription initiation"/>
    <property type="evidence" value="ECO:0007669"/>
    <property type="project" value="InterPro"/>
</dbReference>
<dbReference type="InterPro" id="IPR036388">
    <property type="entry name" value="WH-like_DNA-bd_sf"/>
</dbReference>